<dbReference type="InterPro" id="IPR028082">
    <property type="entry name" value="Peripla_BP_I"/>
</dbReference>
<dbReference type="GO" id="GO:0000976">
    <property type="term" value="F:transcription cis-regulatory region binding"/>
    <property type="evidence" value="ECO:0007669"/>
    <property type="project" value="TreeGrafter"/>
</dbReference>
<dbReference type="SUPFAM" id="SSF53822">
    <property type="entry name" value="Periplasmic binding protein-like I"/>
    <property type="match status" value="1"/>
</dbReference>
<dbReference type="AlphaFoldDB" id="A0A8I0SAS6"/>
<keyword evidence="1" id="KW-0805">Transcription regulation</keyword>
<dbReference type="Pfam" id="PF00532">
    <property type="entry name" value="Peripla_BP_1"/>
    <property type="match status" value="1"/>
</dbReference>
<evidence type="ECO:0000313" key="6">
    <source>
        <dbReference type="Proteomes" id="UP000634579"/>
    </source>
</evidence>
<accession>A0A8I0SAS6</accession>
<dbReference type="SMART" id="SM00354">
    <property type="entry name" value="HTH_LACI"/>
    <property type="match status" value="1"/>
</dbReference>
<sequence length="343" mass="36739">MSTRRATRDDVARLAGTSTAVVSYVINDGPRNVSDHLRKRVIAAMASLNYLPNALARSLTMVSTGTIGMIVPNISNAYFSELAREVENVAAKSGRLLFLGNSNETRHREAAYLQSFMERRVDGIVVIGVAHVTTIEAAQKAGVPIVVVDRDLDQLELPTVSIDHREAARAATAHLLEHGHTQIACLAGPADQPVAEERRLGWMDALLTAGLDASEAQVFRSDFSVSGGRSVAAAINRQRGHSAFTGLFVSSDDQARGFLAGANDEGLSIPTDIALVSVDGTREGRDVSPSLTTIAQPFTRLAEEALRLLTPNPDFRGHVYTPATLQIGRSCGCNQSSRDIADL</sequence>
<dbReference type="SUPFAM" id="SSF47413">
    <property type="entry name" value="lambda repressor-like DNA-binding domains"/>
    <property type="match status" value="1"/>
</dbReference>
<evidence type="ECO:0000313" key="5">
    <source>
        <dbReference type="EMBL" id="MBF4632722.1"/>
    </source>
</evidence>
<evidence type="ECO:0000256" key="2">
    <source>
        <dbReference type="ARBA" id="ARBA00023125"/>
    </source>
</evidence>
<dbReference type="PANTHER" id="PTHR30146:SF109">
    <property type="entry name" value="HTH-TYPE TRANSCRIPTIONAL REGULATOR GALS"/>
    <property type="match status" value="1"/>
</dbReference>
<dbReference type="Gene3D" id="1.10.260.40">
    <property type="entry name" value="lambda repressor-like DNA-binding domains"/>
    <property type="match status" value="1"/>
</dbReference>
<dbReference type="Proteomes" id="UP000634579">
    <property type="component" value="Unassembled WGS sequence"/>
</dbReference>
<feature type="domain" description="HTH lacI-type" evidence="4">
    <location>
        <begin position="6"/>
        <end position="61"/>
    </location>
</feature>
<proteinExistence type="predicted"/>
<dbReference type="PROSITE" id="PS50932">
    <property type="entry name" value="HTH_LACI_2"/>
    <property type="match status" value="1"/>
</dbReference>
<gene>
    <name evidence="5" type="ORF">ITJ42_15995</name>
</gene>
<dbReference type="RefSeq" id="WP_194676288.1">
    <property type="nucleotide sequence ID" value="NZ_JADKRP010000007.1"/>
</dbReference>
<dbReference type="InterPro" id="IPR000843">
    <property type="entry name" value="HTH_LacI"/>
</dbReference>
<reference evidence="5 6" key="1">
    <citation type="submission" date="2020-10" db="EMBL/GenBank/DDBJ databases">
        <title>Draft genome sequences of plant-associated actinobacteria.</title>
        <authorList>
            <person name="Tarlachkov S.V."/>
            <person name="Starodumova I.P."/>
            <person name="Dorofeeva L.V."/>
            <person name="Prisyazhnaya N.V."/>
            <person name="Roubtsova T.V."/>
            <person name="Chizhov V.N."/>
            <person name="Nadler S.A."/>
            <person name="Subbotin S.A."/>
            <person name="Evtushenko L.I."/>
        </authorList>
    </citation>
    <scope>NUCLEOTIDE SEQUENCE [LARGE SCALE GENOMIC DNA]</scope>
    <source>
        <strain evidence="5 6">VKM Ac-2886</strain>
    </source>
</reference>
<name>A0A8I0SAS6_9MICO</name>
<dbReference type="GO" id="GO:0003700">
    <property type="term" value="F:DNA-binding transcription factor activity"/>
    <property type="evidence" value="ECO:0007669"/>
    <property type="project" value="TreeGrafter"/>
</dbReference>
<dbReference type="InterPro" id="IPR010982">
    <property type="entry name" value="Lambda_DNA-bd_dom_sf"/>
</dbReference>
<dbReference type="EMBL" id="JADKRP010000007">
    <property type="protein sequence ID" value="MBF4632722.1"/>
    <property type="molecule type" value="Genomic_DNA"/>
</dbReference>
<evidence type="ECO:0000259" key="4">
    <source>
        <dbReference type="PROSITE" id="PS50932"/>
    </source>
</evidence>
<keyword evidence="6" id="KW-1185">Reference proteome</keyword>
<dbReference type="PANTHER" id="PTHR30146">
    <property type="entry name" value="LACI-RELATED TRANSCRIPTIONAL REPRESSOR"/>
    <property type="match status" value="1"/>
</dbReference>
<comment type="caution">
    <text evidence="5">The sequence shown here is derived from an EMBL/GenBank/DDBJ whole genome shotgun (WGS) entry which is preliminary data.</text>
</comment>
<organism evidence="5 6">
    <name type="scientific">Clavibacter phaseoli</name>
    <dbReference type="NCBI Taxonomy" id="1734031"/>
    <lineage>
        <taxon>Bacteria</taxon>
        <taxon>Bacillati</taxon>
        <taxon>Actinomycetota</taxon>
        <taxon>Actinomycetes</taxon>
        <taxon>Micrococcales</taxon>
        <taxon>Microbacteriaceae</taxon>
        <taxon>Clavibacter</taxon>
    </lineage>
</organism>
<dbReference type="Gene3D" id="3.40.50.2300">
    <property type="match status" value="2"/>
</dbReference>
<keyword evidence="2 5" id="KW-0238">DNA-binding</keyword>
<evidence type="ECO:0000256" key="3">
    <source>
        <dbReference type="ARBA" id="ARBA00023163"/>
    </source>
</evidence>
<dbReference type="InterPro" id="IPR001761">
    <property type="entry name" value="Peripla_BP/Lac1_sug-bd_dom"/>
</dbReference>
<evidence type="ECO:0000256" key="1">
    <source>
        <dbReference type="ARBA" id="ARBA00023015"/>
    </source>
</evidence>
<dbReference type="CDD" id="cd01392">
    <property type="entry name" value="HTH_LacI"/>
    <property type="match status" value="1"/>
</dbReference>
<dbReference type="CDD" id="cd06267">
    <property type="entry name" value="PBP1_LacI_sugar_binding-like"/>
    <property type="match status" value="1"/>
</dbReference>
<dbReference type="Pfam" id="PF00356">
    <property type="entry name" value="LacI"/>
    <property type="match status" value="1"/>
</dbReference>
<protein>
    <submittedName>
        <fullName evidence="5">LacI family DNA-binding transcriptional regulator</fullName>
    </submittedName>
</protein>
<keyword evidence="3" id="KW-0804">Transcription</keyword>